<dbReference type="KEGG" id="psyt:DSAG12_03183"/>
<evidence type="ECO:0000313" key="4">
    <source>
        <dbReference type="Proteomes" id="UP000321408"/>
    </source>
</evidence>
<proteinExistence type="predicted"/>
<keyword evidence="2" id="KW-0472">Membrane</keyword>
<name>A0A5B9DEY5_9ARCH</name>
<evidence type="ECO:0000256" key="2">
    <source>
        <dbReference type="SAM" id="Phobius"/>
    </source>
</evidence>
<dbReference type="PANTHER" id="PTHR36216:SF1">
    <property type="entry name" value="HTH ARSR-TYPE DOMAIN-CONTAINING PROTEIN"/>
    <property type="match status" value="1"/>
</dbReference>
<keyword evidence="4" id="KW-1185">Reference proteome</keyword>
<protein>
    <submittedName>
        <fullName evidence="3">Winged helix-turn-helix transcriptional regulator</fullName>
    </submittedName>
</protein>
<dbReference type="CDD" id="cd00090">
    <property type="entry name" value="HTH_ARSR"/>
    <property type="match status" value="2"/>
</dbReference>
<feature type="compositionally biased region" description="Acidic residues" evidence="1">
    <location>
        <begin position="65"/>
        <end position="84"/>
    </location>
</feature>
<feature type="transmembrane region" description="Helical" evidence="2">
    <location>
        <begin position="366"/>
        <end position="384"/>
    </location>
</feature>
<dbReference type="OrthoDB" id="28610at2157"/>
<keyword evidence="2" id="KW-1133">Transmembrane helix</keyword>
<dbReference type="InterPro" id="IPR036390">
    <property type="entry name" value="WH_DNA-bd_sf"/>
</dbReference>
<accession>A0A5B9DEY5</accession>
<dbReference type="PANTHER" id="PTHR36216">
    <property type="entry name" value="TRANSCRIPTIONAL REGULATOR, TRMB"/>
    <property type="match status" value="1"/>
</dbReference>
<dbReference type="EMBL" id="CP042905">
    <property type="protein sequence ID" value="QEE17350.1"/>
    <property type="molecule type" value="Genomic_DNA"/>
</dbReference>
<feature type="compositionally biased region" description="Acidic residues" evidence="1">
    <location>
        <begin position="263"/>
        <end position="280"/>
    </location>
</feature>
<dbReference type="Pfam" id="PF13412">
    <property type="entry name" value="HTH_24"/>
    <property type="match status" value="2"/>
</dbReference>
<dbReference type="AlphaFoldDB" id="A0A5B9DEY5"/>
<gene>
    <name evidence="3" type="ORF">DSAG12_03183</name>
</gene>
<reference evidence="3 4" key="2">
    <citation type="journal article" date="2024" name="Int. J. Syst. Evol. Microbiol.">
        <title>Promethearchaeum syntrophicum gen. nov., sp. nov., an anaerobic, obligately syntrophic archaeon, the first isolate of the lineage 'Asgard' archaea, and proposal of the new archaeal phylum Promethearchaeota phyl. nov. and kingdom Promethearchaeati regn. nov.</title>
        <authorList>
            <person name="Imachi H."/>
            <person name="Nobu M.K."/>
            <person name="Kato S."/>
            <person name="Takaki Y."/>
            <person name="Miyazaki M."/>
            <person name="Miyata M."/>
            <person name="Ogawara M."/>
            <person name="Saito Y."/>
            <person name="Sakai S."/>
            <person name="Tahara Y.O."/>
            <person name="Takano Y."/>
            <person name="Tasumi E."/>
            <person name="Uematsu K."/>
            <person name="Yoshimura T."/>
            <person name="Itoh T."/>
            <person name="Ohkuma M."/>
            <person name="Takai K."/>
        </authorList>
    </citation>
    <scope>NUCLEOTIDE SEQUENCE [LARGE SCALE GENOMIC DNA]</scope>
    <source>
        <strain evidence="3 4">MK-D1</strain>
    </source>
</reference>
<sequence>MKKIPYLSVFIMFSLLLMSSLQILNLENQETNIFDSENFLKEILSLDQFEDITQENREDIRSADGEEEEPENEPDEDEDEDGIDDETEDLNEREVDVKYSENEAHIESTLHQGEVKDKISIEIQTEDEGLKINLEYSKDTESSELEVEFEIVFSTLIEFIDNNNDSIFTENQDTLLNETSLDSFNDFQYSNYTIKNTSKMHYFQISTTNDNLIFHIFFVEEYYELNDILLIPTQMKIDIEIANYTYSDSSSQLSLVMDIESENEFDEDDETEDDETEDEANGYSQNEEWIQTSPADISGFFSWSQYALVDDIEKNVSVNTISISEENLQRVYLNYPRGAHIYHDPKIGVKGIIRLPTVPFSPGNPFSYLIYILLGVLLLFGLIMTKQEYRHYLLNRIIDIDKGVHRLTMEDVLENEFRNQILNLIIENPGIHYSELLRSVDTSSSNLAWHLDILETYKIISKKRVGRFLIFYPFIEKNPFAEFDINLIKSKTTLDIFQIVGDNPGIVQYQIAKRMDLNRKTIKYHLDKLMSSNLIRIEKIGRKNHIYPLE</sequence>
<dbReference type="GeneID" id="41331153"/>
<dbReference type="Gene3D" id="1.10.10.10">
    <property type="entry name" value="Winged helix-like DNA-binding domain superfamily/Winged helix DNA-binding domain"/>
    <property type="match status" value="2"/>
</dbReference>
<dbReference type="InterPro" id="IPR036388">
    <property type="entry name" value="WH-like_DNA-bd_sf"/>
</dbReference>
<dbReference type="Proteomes" id="UP000321408">
    <property type="component" value="Chromosome"/>
</dbReference>
<keyword evidence="2" id="KW-0812">Transmembrane</keyword>
<evidence type="ECO:0000256" key="1">
    <source>
        <dbReference type="SAM" id="MobiDB-lite"/>
    </source>
</evidence>
<reference evidence="3 4" key="1">
    <citation type="journal article" date="2020" name="Nature">
        <title>Isolation of an archaeon at the prokaryote-eukaryote interface.</title>
        <authorList>
            <person name="Imachi H."/>
            <person name="Nobu M.K."/>
            <person name="Nakahara N."/>
            <person name="Morono Y."/>
            <person name="Ogawara M."/>
            <person name="Takaki Y."/>
            <person name="Takano Y."/>
            <person name="Uematsu K."/>
            <person name="Ikuta T."/>
            <person name="Ito M."/>
            <person name="Matsui Y."/>
            <person name="Miyazaki M."/>
            <person name="Murata K."/>
            <person name="Saito Y."/>
            <person name="Sakai S."/>
            <person name="Song C."/>
            <person name="Tasumi E."/>
            <person name="Yamanaka Y."/>
            <person name="Yamaguchi T."/>
            <person name="Kamagata Y."/>
            <person name="Tamaki H."/>
            <person name="Takai K."/>
        </authorList>
    </citation>
    <scope>NUCLEOTIDE SEQUENCE [LARGE SCALE GENOMIC DNA]</scope>
    <source>
        <strain evidence="3 4">MK-D1</strain>
    </source>
</reference>
<feature type="region of interest" description="Disordered" evidence="1">
    <location>
        <begin position="263"/>
        <end position="286"/>
    </location>
</feature>
<dbReference type="InterPro" id="IPR011991">
    <property type="entry name" value="ArsR-like_HTH"/>
</dbReference>
<organism evidence="3 4">
    <name type="scientific">Promethearchaeum syntrophicum</name>
    <dbReference type="NCBI Taxonomy" id="2594042"/>
    <lineage>
        <taxon>Archaea</taxon>
        <taxon>Promethearchaeati</taxon>
        <taxon>Promethearchaeota</taxon>
        <taxon>Promethearchaeia</taxon>
        <taxon>Promethearchaeales</taxon>
        <taxon>Promethearchaeaceae</taxon>
        <taxon>Promethearchaeum</taxon>
    </lineage>
</organism>
<dbReference type="RefSeq" id="WP_147664246.1">
    <property type="nucleotide sequence ID" value="NZ_CP042905.2"/>
</dbReference>
<dbReference type="SUPFAM" id="SSF46785">
    <property type="entry name" value="Winged helix' DNA-binding domain"/>
    <property type="match status" value="2"/>
</dbReference>
<feature type="region of interest" description="Disordered" evidence="1">
    <location>
        <begin position="59"/>
        <end position="84"/>
    </location>
</feature>
<evidence type="ECO:0000313" key="3">
    <source>
        <dbReference type="EMBL" id="QEE17350.1"/>
    </source>
</evidence>